<protein>
    <submittedName>
        <fullName evidence="3">Uncharacterized protein</fullName>
    </submittedName>
</protein>
<feature type="transmembrane region" description="Helical" evidence="2">
    <location>
        <begin position="29"/>
        <end position="45"/>
    </location>
</feature>
<dbReference type="PANTHER" id="PTHR34407">
    <property type="entry name" value="EXPRESSED PROTEIN"/>
    <property type="match status" value="1"/>
</dbReference>
<keyword evidence="2" id="KW-0812">Transmembrane</keyword>
<dbReference type="CDD" id="cd00229">
    <property type="entry name" value="SGNH_hydrolase"/>
    <property type="match status" value="1"/>
</dbReference>
<keyword evidence="2" id="KW-1133">Transmembrane helix</keyword>
<dbReference type="EMBL" id="HBIX01023359">
    <property type="protein sequence ID" value="CAE0723437.1"/>
    <property type="molecule type" value="Transcribed_RNA"/>
</dbReference>
<dbReference type="Gene3D" id="3.40.50.1110">
    <property type="entry name" value="SGNH hydrolase"/>
    <property type="match status" value="1"/>
</dbReference>
<dbReference type="AlphaFoldDB" id="A0A7S4EN52"/>
<proteinExistence type="predicted"/>
<name>A0A7S4EN52_9STRA</name>
<dbReference type="PANTHER" id="PTHR34407:SF1">
    <property type="entry name" value="SGNH HYDROLASE-TYPE ESTERASE DOMAIN-CONTAINING PROTEIN"/>
    <property type="match status" value="1"/>
</dbReference>
<evidence type="ECO:0000256" key="1">
    <source>
        <dbReference type="SAM" id="MobiDB-lite"/>
    </source>
</evidence>
<feature type="region of interest" description="Disordered" evidence="1">
    <location>
        <begin position="140"/>
        <end position="162"/>
    </location>
</feature>
<sequence length="732" mass="82950">MALLMSKKAQKDQRDAGEMTARRHLPTTWMSYVGAVLFLTAFITIENKKLLSWTLRGSANPATKFSAVVLEESSPLAGTNRDQALLLEQEQEMNRILKIGHKQDEERILELQKKIDDSNTELSKLKISAEEERTKLQLELQQEQQQRQEQQPQLEKPTSSSAVFGSNDVCSYLPSSEPSSATRLWQKYLPEILVASQNPLMPDLQTDDEIEKLRTILMETLSPSRMRRAVRHVPTFSHHIVKHVIEIIEKRIQDPQNNPPLKIAVFGGSVTLGRECIPKRQQYLDCAWPKRFELLVNQFFKTEVVKIYNLAVGGTSSHTGTNRIKYWMYDDPVLKTEGPDVIINSYSTNDSLPPWDKKWPEDDLVTIVTDNVRNWLQYFVREALQSKLCAVPPLVVHVDDYLGPQQPLLLGEISYVSAMTQIAKYYDTVGISYGEVVRDIVYQDQSDTRFAGTGDVHYGYYAHQTIAWSVGFASLELLISYCDDEYIARTTTTTPPGDESENNAITKDHIRNNKLFLPPPLTRKFLLENASSEFEAAVDDAHKSYVDNNCDSVDNSSSGTKRDLSPCVITWISTPGNFNNGMINRFMTKYQTVNDGWQSERQNGEGWSNKDGWIATKTGATFTLAFENVEKKIRTVSFYFLRSYGDKWKDSRAKFTVERVQKNPDGSTKTTTVVSEEEIAGVHANEDYKYSLTLSETLKLSETVLEGETLAIGVTVVSGSHFKIMGMMLCNK</sequence>
<dbReference type="SUPFAM" id="SSF52266">
    <property type="entry name" value="SGNH hydrolase"/>
    <property type="match status" value="1"/>
</dbReference>
<accession>A0A7S4EN52</accession>
<evidence type="ECO:0000256" key="2">
    <source>
        <dbReference type="SAM" id="Phobius"/>
    </source>
</evidence>
<organism evidence="3">
    <name type="scientific">Pseudo-nitzschia australis</name>
    <dbReference type="NCBI Taxonomy" id="44445"/>
    <lineage>
        <taxon>Eukaryota</taxon>
        <taxon>Sar</taxon>
        <taxon>Stramenopiles</taxon>
        <taxon>Ochrophyta</taxon>
        <taxon>Bacillariophyta</taxon>
        <taxon>Bacillariophyceae</taxon>
        <taxon>Bacillariophycidae</taxon>
        <taxon>Bacillariales</taxon>
        <taxon>Bacillariaceae</taxon>
        <taxon>Pseudo-nitzschia</taxon>
    </lineage>
</organism>
<feature type="compositionally biased region" description="Low complexity" evidence="1">
    <location>
        <begin position="140"/>
        <end position="157"/>
    </location>
</feature>
<reference evidence="3" key="1">
    <citation type="submission" date="2021-01" db="EMBL/GenBank/DDBJ databases">
        <authorList>
            <person name="Corre E."/>
            <person name="Pelletier E."/>
            <person name="Niang G."/>
            <person name="Scheremetjew M."/>
            <person name="Finn R."/>
            <person name="Kale V."/>
            <person name="Holt S."/>
            <person name="Cochrane G."/>
            <person name="Meng A."/>
            <person name="Brown T."/>
            <person name="Cohen L."/>
        </authorList>
    </citation>
    <scope>NUCLEOTIDE SEQUENCE</scope>
    <source>
        <strain evidence="3">10249 10 AB</strain>
    </source>
</reference>
<evidence type="ECO:0000313" key="3">
    <source>
        <dbReference type="EMBL" id="CAE0723437.1"/>
    </source>
</evidence>
<keyword evidence="2" id="KW-0472">Membrane</keyword>
<dbReference type="InterPro" id="IPR036514">
    <property type="entry name" value="SGNH_hydro_sf"/>
</dbReference>
<gene>
    <name evidence="3" type="ORF">PAUS00366_LOCUS16193</name>
</gene>